<dbReference type="Proteomes" id="UP000298653">
    <property type="component" value="Chromosome"/>
</dbReference>
<dbReference type="InterPro" id="IPR050204">
    <property type="entry name" value="AraC_XylS_family_regulators"/>
</dbReference>
<dbReference type="GO" id="GO:0003700">
    <property type="term" value="F:DNA-binding transcription factor activity"/>
    <property type="evidence" value="ECO:0007669"/>
    <property type="project" value="InterPro"/>
</dbReference>
<evidence type="ECO:0000313" key="6">
    <source>
        <dbReference type="EMBL" id="QCP35390.1"/>
    </source>
</evidence>
<evidence type="ECO:0000256" key="2">
    <source>
        <dbReference type="ARBA" id="ARBA00023125"/>
    </source>
</evidence>
<protein>
    <submittedName>
        <fullName evidence="6">Transcriptional regulator, AraC family</fullName>
    </submittedName>
</protein>
<dbReference type="PANTHER" id="PTHR46796">
    <property type="entry name" value="HTH-TYPE TRANSCRIPTIONAL ACTIVATOR RHAS-RELATED"/>
    <property type="match status" value="1"/>
</dbReference>
<keyword evidence="2" id="KW-0238">DNA-binding</keyword>
<dbReference type="PROSITE" id="PS00041">
    <property type="entry name" value="HTH_ARAC_FAMILY_1"/>
    <property type="match status" value="1"/>
</dbReference>
<feature type="domain" description="HTH araC/xylS-type" evidence="5">
    <location>
        <begin position="178"/>
        <end position="276"/>
    </location>
</feature>
<evidence type="ECO:0000256" key="4">
    <source>
        <dbReference type="ARBA" id="ARBA00023163"/>
    </source>
</evidence>
<dbReference type="GO" id="GO:0043565">
    <property type="term" value="F:sequence-specific DNA binding"/>
    <property type="evidence" value="ECO:0007669"/>
    <property type="project" value="InterPro"/>
</dbReference>
<dbReference type="Gene3D" id="1.10.10.60">
    <property type="entry name" value="Homeodomain-like"/>
    <property type="match status" value="2"/>
</dbReference>
<evidence type="ECO:0000256" key="1">
    <source>
        <dbReference type="ARBA" id="ARBA00023015"/>
    </source>
</evidence>
<dbReference type="SUPFAM" id="SSF46689">
    <property type="entry name" value="Homeodomain-like"/>
    <property type="match status" value="2"/>
</dbReference>
<evidence type="ECO:0000313" key="7">
    <source>
        <dbReference type="Proteomes" id="UP000298653"/>
    </source>
</evidence>
<dbReference type="Pfam" id="PF02311">
    <property type="entry name" value="AraC_binding"/>
    <property type="match status" value="1"/>
</dbReference>
<dbReference type="SUPFAM" id="SSF51215">
    <property type="entry name" value="Regulatory protein AraC"/>
    <property type="match status" value="1"/>
</dbReference>
<sequence>MKSVDPGILPQSVCFSFTPSETAKQLYFYPTWCGHYFCNKNYYMKRQSFPPLLIVFVREGVFHFEYRDMVFDAQKGDVVLLDCSEPHYYYADDGLEFLYMHFDGSNAHDICQNILNQSGPLIQQEHNVLIGQQLYSMVKFHMHDGIETMFQSSMRVYKIFECLLAPDRQQLKEDNPIDTVIRYIRSNIGKDISLEEMSEVANLSTFYLAHCFKQQTGFSPKEYVINTRLDQTKILLARTTKSVAEIAYEVGYSSSSSLTNMFVKRMDMSPRQYRMIYQSSS</sequence>
<keyword evidence="4" id="KW-0804">Transcription</keyword>
<proteinExistence type="predicted"/>
<dbReference type="Pfam" id="PF12833">
    <property type="entry name" value="HTH_18"/>
    <property type="match status" value="1"/>
</dbReference>
<dbReference type="InterPro" id="IPR037923">
    <property type="entry name" value="HTH-like"/>
</dbReference>
<name>A0A4V1EGA4_9FIRM</name>
<dbReference type="OrthoDB" id="9801721at2"/>
<keyword evidence="3" id="KW-0010">Activator</keyword>
<dbReference type="RefSeq" id="WP_137328776.1">
    <property type="nucleotide sequence ID" value="NZ_CP040058.1"/>
</dbReference>
<keyword evidence="1" id="KW-0805">Transcription regulation</keyword>
<organism evidence="6 7">
    <name type="scientific">Anaerostipes rhamnosivorans</name>
    <dbReference type="NCBI Taxonomy" id="1229621"/>
    <lineage>
        <taxon>Bacteria</taxon>
        <taxon>Bacillati</taxon>
        <taxon>Bacillota</taxon>
        <taxon>Clostridia</taxon>
        <taxon>Lachnospirales</taxon>
        <taxon>Lachnospiraceae</taxon>
        <taxon>Anaerostipes</taxon>
    </lineage>
</organism>
<dbReference type="KEGG" id="arf:AR1Y2_1936"/>
<dbReference type="EMBL" id="CP040058">
    <property type="protein sequence ID" value="QCP35390.1"/>
    <property type="molecule type" value="Genomic_DNA"/>
</dbReference>
<dbReference type="AlphaFoldDB" id="A0A4V1EGA4"/>
<dbReference type="PROSITE" id="PS01124">
    <property type="entry name" value="HTH_ARAC_FAMILY_2"/>
    <property type="match status" value="1"/>
</dbReference>
<evidence type="ECO:0000256" key="3">
    <source>
        <dbReference type="ARBA" id="ARBA00023159"/>
    </source>
</evidence>
<dbReference type="InterPro" id="IPR018060">
    <property type="entry name" value="HTH_AraC"/>
</dbReference>
<keyword evidence="7" id="KW-1185">Reference proteome</keyword>
<accession>A0A4V1EGA4</accession>
<dbReference type="InterPro" id="IPR018062">
    <property type="entry name" value="HTH_AraC-typ_CS"/>
</dbReference>
<dbReference type="InterPro" id="IPR003313">
    <property type="entry name" value="AraC-bd"/>
</dbReference>
<evidence type="ECO:0000259" key="5">
    <source>
        <dbReference type="PROSITE" id="PS01124"/>
    </source>
</evidence>
<gene>
    <name evidence="6" type="ORF">AR1Y2_1936</name>
</gene>
<reference evidence="6 7" key="1">
    <citation type="submission" date="2019-05" db="EMBL/GenBank/DDBJ databases">
        <title>Complete genome sequencing of Anaerostipes rhamnosivorans.</title>
        <authorList>
            <person name="Bui T.P.N."/>
            <person name="de Vos W.M."/>
        </authorList>
    </citation>
    <scope>NUCLEOTIDE SEQUENCE [LARGE SCALE GENOMIC DNA]</scope>
    <source>
        <strain evidence="6 7">1y2</strain>
    </source>
</reference>
<dbReference type="SMART" id="SM00342">
    <property type="entry name" value="HTH_ARAC"/>
    <property type="match status" value="1"/>
</dbReference>
<dbReference type="InterPro" id="IPR009057">
    <property type="entry name" value="Homeodomain-like_sf"/>
</dbReference>